<name>A0A3Q3B614_KRYMA</name>
<feature type="region of interest" description="Disordered" evidence="1">
    <location>
        <begin position="1"/>
        <end position="24"/>
    </location>
</feature>
<dbReference type="InterPro" id="IPR015007">
    <property type="entry name" value="NUP2/50/61"/>
</dbReference>
<feature type="domain" description="Nuclear pore complex NUP2/50/61" evidence="2">
    <location>
        <begin position="2"/>
        <end position="66"/>
    </location>
</feature>
<dbReference type="OMA" id="GNEAMEN"/>
<feature type="region of interest" description="Disordered" evidence="1">
    <location>
        <begin position="266"/>
        <end position="312"/>
    </location>
</feature>
<feature type="compositionally biased region" description="Basic and acidic residues" evidence="1">
    <location>
        <begin position="1"/>
        <end position="16"/>
    </location>
</feature>
<dbReference type="AlphaFoldDB" id="A0A3Q3B614"/>
<dbReference type="GO" id="GO:0005643">
    <property type="term" value="C:nuclear pore"/>
    <property type="evidence" value="ECO:0007669"/>
    <property type="project" value="InterPro"/>
</dbReference>
<organism evidence="3 4">
    <name type="scientific">Kryptolebias marmoratus</name>
    <name type="common">Mangrove killifish</name>
    <name type="synonym">Rivulus marmoratus</name>
    <dbReference type="NCBI Taxonomy" id="37003"/>
    <lineage>
        <taxon>Eukaryota</taxon>
        <taxon>Metazoa</taxon>
        <taxon>Chordata</taxon>
        <taxon>Craniata</taxon>
        <taxon>Vertebrata</taxon>
        <taxon>Euteleostomi</taxon>
        <taxon>Actinopterygii</taxon>
        <taxon>Neopterygii</taxon>
        <taxon>Teleostei</taxon>
        <taxon>Neoteleostei</taxon>
        <taxon>Acanthomorphata</taxon>
        <taxon>Ovalentaria</taxon>
        <taxon>Atherinomorphae</taxon>
        <taxon>Cyprinodontiformes</taxon>
        <taxon>Rivulidae</taxon>
        <taxon>Kryptolebias</taxon>
    </lineage>
</organism>
<dbReference type="Pfam" id="PF08911">
    <property type="entry name" value="NUP50"/>
    <property type="match status" value="1"/>
</dbReference>
<evidence type="ECO:0000313" key="4">
    <source>
        <dbReference type="Proteomes" id="UP000264800"/>
    </source>
</evidence>
<feature type="compositionally biased region" description="Low complexity" evidence="1">
    <location>
        <begin position="266"/>
        <end position="284"/>
    </location>
</feature>
<feature type="compositionally biased region" description="Low complexity" evidence="1">
    <location>
        <begin position="203"/>
        <end position="224"/>
    </location>
</feature>
<accession>A0A3Q3B614</accession>
<evidence type="ECO:0000256" key="1">
    <source>
        <dbReference type="SAM" id="MobiDB-lite"/>
    </source>
</evidence>
<dbReference type="Ensembl" id="ENSKMAT00000019870.1">
    <property type="protein sequence ID" value="ENSKMAP00000019604.1"/>
    <property type="gene ID" value="ENSKMAG00000014607.1"/>
</dbReference>
<reference evidence="3" key="1">
    <citation type="submission" date="2025-08" db="UniProtKB">
        <authorList>
            <consortium name="Ensembl"/>
        </authorList>
    </citation>
    <scope>IDENTIFICATION</scope>
</reference>
<keyword evidence="4" id="KW-1185">Reference proteome</keyword>
<dbReference type="STRING" id="37003.ENSKMAP00000019604"/>
<proteinExistence type="predicted"/>
<evidence type="ECO:0000259" key="2">
    <source>
        <dbReference type="Pfam" id="PF08911"/>
    </source>
</evidence>
<feature type="region of interest" description="Disordered" evidence="1">
    <location>
        <begin position="115"/>
        <end position="151"/>
    </location>
</feature>
<reference evidence="3" key="2">
    <citation type="submission" date="2025-09" db="UniProtKB">
        <authorList>
            <consortium name="Ensembl"/>
        </authorList>
    </citation>
    <scope>IDENTIFICATION</scope>
</reference>
<feature type="compositionally biased region" description="Polar residues" evidence="1">
    <location>
        <begin position="119"/>
        <end position="139"/>
    </location>
</feature>
<evidence type="ECO:0000313" key="3">
    <source>
        <dbReference type="Ensembl" id="ENSKMAP00000019604.1"/>
    </source>
</evidence>
<dbReference type="Proteomes" id="UP000264800">
    <property type="component" value="Unplaced"/>
</dbReference>
<protein>
    <submittedName>
        <fullName evidence="3">Nucleoporin 50</fullName>
    </submittedName>
</protein>
<dbReference type="GeneTree" id="ENSGT00440000035348"/>
<feature type="compositionally biased region" description="Polar residues" evidence="1">
    <location>
        <begin position="289"/>
        <end position="298"/>
    </location>
</feature>
<sequence>MAKRIADKELTDRNWDQEDEGEEAGTFLVASDDVLKSRAIKKAKRRNTGAESEGSGAFRGFKGFASSAAAASPAPFSGFGNAGGFKGFGGLTNGTGSAPAFGGFSSPAASAAAAGLTFNGPSSTPPTADSGPQQTNGSAPSPPQSHREYRRQLTALNCSVRDWITKHVNDNPLCDLNPIFRDYERHLASIERQYGASEEKKPPAAAAPPSSSSSSSSPAAPSAALFSFSKNTSEDSAQKSSGGGGGAAVTFNFGQKVDSSVLGSLGSKPASLSFSSSSSKTSLFGGPGSTTPLSFSGTKTEEAQPAGQQNLS</sequence>
<feature type="region of interest" description="Disordered" evidence="1">
    <location>
        <begin position="193"/>
        <end position="249"/>
    </location>
</feature>